<comment type="caution">
    <text evidence="2">The sequence shown here is derived from an EMBL/GenBank/DDBJ whole genome shotgun (WGS) entry which is preliminary data.</text>
</comment>
<reference evidence="2" key="1">
    <citation type="submission" date="2020-10" db="EMBL/GenBank/DDBJ databases">
        <title>High-Quality Genome Resource of Clonostachys rosea strain S41 by Oxford Nanopore Long-Read Sequencing.</title>
        <authorList>
            <person name="Wang H."/>
        </authorList>
    </citation>
    <scope>NUCLEOTIDE SEQUENCE</scope>
    <source>
        <strain evidence="2">S41</strain>
    </source>
</reference>
<organism evidence="2 3">
    <name type="scientific">Bionectria ochroleuca</name>
    <name type="common">Gliocladium roseum</name>
    <dbReference type="NCBI Taxonomy" id="29856"/>
    <lineage>
        <taxon>Eukaryota</taxon>
        <taxon>Fungi</taxon>
        <taxon>Dikarya</taxon>
        <taxon>Ascomycota</taxon>
        <taxon>Pezizomycotina</taxon>
        <taxon>Sordariomycetes</taxon>
        <taxon>Hypocreomycetidae</taxon>
        <taxon>Hypocreales</taxon>
        <taxon>Bionectriaceae</taxon>
        <taxon>Clonostachys</taxon>
    </lineage>
</organism>
<dbReference type="Proteomes" id="UP000616885">
    <property type="component" value="Unassembled WGS sequence"/>
</dbReference>
<evidence type="ECO:0000256" key="1">
    <source>
        <dbReference type="SAM" id="MobiDB-lite"/>
    </source>
</evidence>
<feature type="compositionally biased region" description="Basic and acidic residues" evidence="1">
    <location>
        <begin position="74"/>
        <end position="83"/>
    </location>
</feature>
<evidence type="ECO:0000313" key="2">
    <source>
        <dbReference type="EMBL" id="KAF9753254.1"/>
    </source>
</evidence>
<protein>
    <submittedName>
        <fullName evidence="2">Uncharacterized protein</fullName>
    </submittedName>
</protein>
<dbReference type="AlphaFoldDB" id="A0A8H7NCD7"/>
<name>A0A8H7NCD7_BIOOC</name>
<feature type="compositionally biased region" description="Basic residues" evidence="1">
    <location>
        <begin position="90"/>
        <end position="101"/>
    </location>
</feature>
<feature type="compositionally biased region" description="Basic and acidic residues" evidence="1">
    <location>
        <begin position="171"/>
        <end position="185"/>
    </location>
</feature>
<evidence type="ECO:0000313" key="3">
    <source>
        <dbReference type="Proteomes" id="UP000616885"/>
    </source>
</evidence>
<feature type="region of interest" description="Disordered" evidence="1">
    <location>
        <begin position="74"/>
        <end position="255"/>
    </location>
</feature>
<dbReference type="EMBL" id="JADCTT010000004">
    <property type="protein sequence ID" value="KAF9753254.1"/>
    <property type="molecule type" value="Genomic_DNA"/>
</dbReference>
<feature type="compositionally biased region" description="Polar residues" evidence="1">
    <location>
        <begin position="109"/>
        <end position="150"/>
    </location>
</feature>
<accession>A0A8H7NCD7</accession>
<gene>
    <name evidence="2" type="ORF">IM811_012012</name>
</gene>
<proteinExistence type="predicted"/>
<sequence length="290" mass="33011">MGTSNERKVPNFSRYAHKPLALAHTSMSTLPIKNNSGIWAMKQSHSPLKDKINLFESLSQQGSVSQISFDRETLQAPEEDKKIQSSNSRRQPKSFHKYRGVKLRDTIRRLSSSWERSRTRQPSSLGRTKTPDRSQGQSTAYPDTKASGSDKSLLRESSHRIKRSFYPDLSTNRDSRRGVDVRSPRDGPLFSINDNTRVLYEAGPSSSSIERNYRYSDPVHSGVGGGPSPRTPRPHHYYDGSRSHKERRSSQSWEPRVAEALCELRQPRPILGTDMRRLVSLCKDKMSGRR</sequence>